<keyword evidence="4" id="KW-1185">Reference proteome</keyword>
<dbReference type="EMBL" id="NRSH01000001">
    <property type="protein sequence ID" value="MBK1725468.1"/>
    <property type="molecule type" value="Genomic_DNA"/>
</dbReference>
<comment type="caution">
    <text evidence="3">The sequence shown here is derived from an EMBL/GenBank/DDBJ whole genome shotgun (WGS) entry which is preliminary data.</text>
</comment>
<keyword evidence="1" id="KW-0175">Coiled coil</keyword>
<accession>A0ABS1E1X6</accession>
<dbReference type="RefSeq" id="WP_200255676.1">
    <property type="nucleotide sequence ID" value="NZ_NRSH01000001.1"/>
</dbReference>
<protein>
    <submittedName>
        <fullName evidence="3">MarR family EPS-associated transcriptional regulator</fullName>
    </submittedName>
</protein>
<evidence type="ECO:0000256" key="1">
    <source>
        <dbReference type="SAM" id="Coils"/>
    </source>
</evidence>
<evidence type="ECO:0000256" key="2">
    <source>
        <dbReference type="SAM" id="MobiDB-lite"/>
    </source>
</evidence>
<dbReference type="Gene3D" id="1.10.10.10">
    <property type="entry name" value="Winged helix-like DNA-binding domain superfamily/Winged helix DNA-binding domain"/>
    <property type="match status" value="1"/>
</dbReference>
<dbReference type="NCBIfam" id="TIGR04176">
    <property type="entry name" value="MarR_EPS"/>
    <property type="match status" value="1"/>
</dbReference>
<dbReference type="InterPro" id="IPR036388">
    <property type="entry name" value="WH-like_DNA-bd_sf"/>
</dbReference>
<dbReference type="SUPFAM" id="SSF46785">
    <property type="entry name" value="Winged helix' DNA-binding domain"/>
    <property type="match status" value="1"/>
</dbReference>
<feature type="region of interest" description="Disordered" evidence="2">
    <location>
        <begin position="103"/>
        <end position="134"/>
    </location>
</feature>
<gene>
    <name evidence="3" type="ORF">CKO13_00180</name>
</gene>
<evidence type="ECO:0000313" key="4">
    <source>
        <dbReference type="Proteomes" id="UP000738126"/>
    </source>
</evidence>
<name>A0ABS1E1X6_9GAMM</name>
<dbReference type="InterPro" id="IPR036390">
    <property type="entry name" value="WH_DNA-bd_sf"/>
</dbReference>
<reference evidence="3 4" key="1">
    <citation type="journal article" date="2020" name="Microorganisms">
        <title>Osmotic Adaptation and Compatible Solute Biosynthesis of Phototrophic Bacteria as Revealed from Genome Analyses.</title>
        <authorList>
            <person name="Imhoff J.F."/>
            <person name="Rahn T."/>
            <person name="Kunzel S."/>
            <person name="Keller A."/>
            <person name="Neulinger S.C."/>
        </authorList>
    </citation>
    <scope>NUCLEOTIDE SEQUENCE [LARGE SCALE GENOMIC DNA]</scope>
    <source>
        <strain evidence="3 4">DSM 15116</strain>
    </source>
</reference>
<dbReference type="InterPro" id="IPR026433">
    <property type="entry name" value="MarR_EPS"/>
</dbReference>
<sequence length="134" mass="15099">MDPEELQLRVLRLLGDNPQLSQRQLARELGLSVGKTHYAVRSVLERGWIKLENFSHASDKRRYLYQLTPAGVREKTRLAYRHLQRKRAEHERLMAEIDALRAEVEAAEPGGEPAADEAGDEAERPGTPPTPPGP</sequence>
<organism evidence="3 4">
    <name type="scientific">Halorhodospira neutriphila</name>
    <dbReference type="NCBI Taxonomy" id="168379"/>
    <lineage>
        <taxon>Bacteria</taxon>
        <taxon>Pseudomonadati</taxon>
        <taxon>Pseudomonadota</taxon>
        <taxon>Gammaproteobacteria</taxon>
        <taxon>Chromatiales</taxon>
        <taxon>Ectothiorhodospiraceae</taxon>
        <taxon>Halorhodospira</taxon>
    </lineage>
</organism>
<proteinExistence type="predicted"/>
<feature type="coiled-coil region" evidence="1">
    <location>
        <begin position="73"/>
        <end position="103"/>
    </location>
</feature>
<dbReference type="Proteomes" id="UP000738126">
    <property type="component" value="Unassembled WGS sequence"/>
</dbReference>
<dbReference type="Pfam" id="PF13412">
    <property type="entry name" value="HTH_24"/>
    <property type="match status" value="1"/>
</dbReference>
<evidence type="ECO:0000313" key="3">
    <source>
        <dbReference type="EMBL" id="MBK1725468.1"/>
    </source>
</evidence>